<name>A0A378Y8P2_9NOCA</name>
<keyword evidence="3" id="KW-1185">Reference proteome</keyword>
<dbReference type="Proteomes" id="UP000255467">
    <property type="component" value="Unassembled WGS sequence"/>
</dbReference>
<dbReference type="RefSeq" id="WP_051037606.1">
    <property type="nucleotide sequence ID" value="NZ_UGRY01000002.1"/>
</dbReference>
<dbReference type="InterPro" id="IPR036691">
    <property type="entry name" value="Endo/exonu/phosph_ase_sf"/>
</dbReference>
<dbReference type="InterPro" id="IPR005135">
    <property type="entry name" value="Endo/exonuclease/phosphatase"/>
</dbReference>
<dbReference type="Pfam" id="PF03372">
    <property type="entry name" value="Exo_endo_phos"/>
    <property type="match status" value="1"/>
</dbReference>
<feature type="domain" description="Endonuclease/exonuclease/phosphatase" evidence="1">
    <location>
        <begin position="12"/>
        <end position="254"/>
    </location>
</feature>
<keyword evidence="2" id="KW-0378">Hydrolase</keyword>
<dbReference type="EMBL" id="UGRY01000002">
    <property type="protein sequence ID" value="SUA72871.1"/>
    <property type="molecule type" value="Genomic_DNA"/>
</dbReference>
<organism evidence="2 3">
    <name type="scientific">Nocardia otitidiscaviarum</name>
    <dbReference type="NCBI Taxonomy" id="1823"/>
    <lineage>
        <taxon>Bacteria</taxon>
        <taxon>Bacillati</taxon>
        <taxon>Actinomycetota</taxon>
        <taxon>Actinomycetes</taxon>
        <taxon>Mycobacteriales</taxon>
        <taxon>Nocardiaceae</taxon>
        <taxon>Nocardia</taxon>
    </lineage>
</organism>
<dbReference type="EC" id="3.1.11.2" evidence="2"/>
<evidence type="ECO:0000313" key="2">
    <source>
        <dbReference type="EMBL" id="SUA72871.1"/>
    </source>
</evidence>
<dbReference type="Gene3D" id="3.60.10.10">
    <property type="entry name" value="Endonuclease/exonuclease/phosphatase"/>
    <property type="match status" value="1"/>
</dbReference>
<dbReference type="PANTHER" id="PTHR43250">
    <property type="entry name" value="EXODEOXYRIBONUCLEASE III"/>
    <property type="match status" value="1"/>
</dbReference>
<evidence type="ECO:0000313" key="3">
    <source>
        <dbReference type="Proteomes" id="UP000255467"/>
    </source>
</evidence>
<dbReference type="InterPro" id="IPR037493">
    <property type="entry name" value="ExoIII-like"/>
</dbReference>
<dbReference type="PANTHER" id="PTHR43250:SF2">
    <property type="entry name" value="EXODEOXYRIBONUCLEASE III"/>
    <property type="match status" value="1"/>
</dbReference>
<dbReference type="OrthoDB" id="4520214at2"/>
<sequence length="263" mass="29172">MSHAFQSSVRVLSLNVQHASMIRAQRQVSWLSRVSPDVVVLTEVPAGATGDLMAQWLRGVGYSVQLPDPGGTDRYRVLLAARGVLDPVDTGISVMPHRLAAARVKHAGTGFEFAVAGLYVPSRGPAERRNVAKREFQDAVTACLAELPQRASTPGPVVITGDLNVVEPGHVPHYRVFGTWEYDFYRAFAASGFVDVFRLIHPDLVEHSWFGRTATDGTRNGYRFDHTFVTAEHRHLVQDCAYQHRPRHNELSDHAAMILTLRV</sequence>
<evidence type="ECO:0000259" key="1">
    <source>
        <dbReference type="Pfam" id="PF03372"/>
    </source>
</evidence>
<proteinExistence type="predicted"/>
<dbReference type="GO" id="GO:0008311">
    <property type="term" value="F:double-stranded DNA 3'-5' DNA exonuclease activity"/>
    <property type="evidence" value="ECO:0007669"/>
    <property type="project" value="UniProtKB-EC"/>
</dbReference>
<gene>
    <name evidence="2" type="primary">exoA_1</name>
    <name evidence="2" type="ORF">NCTC1934_00301</name>
</gene>
<dbReference type="GO" id="GO:0006281">
    <property type="term" value="P:DNA repair"/>
    <property type="evidence" value="ECO:0007669"/>
    <property type="project" value="InterPro"/>
</dbReference>
<protein>
    <submittedName>
        <fullName evidence="2">Exodeoxyribonuclease</fullName>
        <ecNumber evidence="2">3.1.11.2</ecNumber>
    </submittedName>
</protein>
<dbReference type="AlphaFoldDB" id="A0A378Y8P2"/>
<dbReference type="SUPFAM" id="SSF56219">
    <property type="entry name" value="DNase I-like"/>
    <property type="match status" value="1"/>
</dbReference>
<accession>A0A378Y8P2</accession>
<reference evidence="2 3" key="1">
    <citation type="submission" date="2018-06" db="EMBL/GenBank/DDBJ databases">
        <authorList>
            <consortium name="Pathogen Informatics"/>
            <person name="Doyle S."/>
        </authorList>
    </citation>
    <scope>NUCLEOTIDE SEQUENCE [LARGE SCALE GENOMIC DNA]</scope>
    <source>
        <strain evidence="2 3">NCTC1934</strain>
    </source>
</reference>